<keyword evidence="3" id="KW-1185">Reference proteome</keyword>
<dbReference type="Pfam" id="PF07009">
    <property type="entry name" value="NusG_II"/>
    <property type="match status" value="1"/>
</dbReference>
<organism evidence="2 3">
    <name type="scientific">Roseburia lenta</name>
    <dbReference type="NCBI Taxonomy" id="2763061"/>
    <lineage>
        <taxon>Bacteria</taxon>
        <taxon>Bacillati</taxon>
        <taxon>Bacillota</taxon>
        <taxon>Clostridia</taxon>
        <taxon>Lachnospirales</taxon>
        <taxon>Lachnospiraceae</taxon>
        <taxon>Roseburia</taxon>
    </lineage>
</organism>
<dbReference type="Gene3D" id="2.60.320.10">
    <property type="entry name" value="N-utilization substance G protein NusG, insert domain"/>
    <property type="match status" value="1"/>
</dbReference>
<proteinExistence type="predicted"/>
<name>A0ABR7GDM5_9FIRM</name>
<reference evidence="2 3" key="1">
    <citation type="submission" date="2020-08" db="EMBL/GenBank/DDBJ databases">
        <title>Genome public.</title>
        <authorList>
            <person name="Liu C."/>
            <person name="Sun Q."/>
        </authorList>
    </citation>
    <scope>NUCLEOTIDE SEQUENCE [LARGE SCALE GENOMIC DNA]</scope>
    <source>
        <strain evidence="2 3">NSJ-9</strain>
    </source>
</reference>
<evidence type="ECO:0000256" key="1">
    <source>
        <dbReference type="SAM" id="Phobius"/>
    </source>
</evidence>
<dbReference type="CDD" id="cd09911">
    <property type="entry name" value="Lin0431_like"/>
    <property type="match status" value="1"/>
</dbReference>
<keyword evidence="1" id="KW-0812">Transmembrane</keyword>
<accession>A0ABR7GDM5</accession>
<evidence type="ECO:0000313" key="2">
    <source>
        <dbReference type="EMBL" id="MBC5685203.1"/>
    </source>
</evidence>
<evidence type="ECO:0000313" key="3">
    <source>
        <dbReference type="Proteomes" id="UP000643810"/>
    </source>
</evidence>
<dbReference type="RefSeq" id="WP_186853621.1">
    <property type="nucleotide sequence ID" value="NZ_JACOPG010000001.1"/>
</dbReference>
<dbReference type="Proteomes" id="UP000643810">
    <property type="component" value="Unassembled WGS sequence"/>
</dbReference>
<protein>
    <submittedName>
        <fullName evidence="2">NusG domain II-containing protein</fullName>
    </submittedName>
</protein>
<sequence>MRQHFGKRDWILLGVLAIIAIAIWGYTSFWQKESAEKAIVTLDGETYGTYDLKRDQTIEIKKDDSVCNVLCIQDGEIFMQDATCPDKLCEKQGKKSHDKETIVCLPNKVVVTVVSADTSGIDSVAN</sequence>
<feature type="transmembrane region" description="Helical" evidence="1">
    <location>
        <begin position="12"/>
        <end position="30"/>
    </location>
</feature>
<keyword evidence="1" id="KW-1133">Transmembrane helix</keyword>
<dbReference type="EMBL" id="JACOPG010000001">
    <property type="protein sequence ID" value="MBC5685203.1"/>
    <property type="molecule type" value="Genomic_DNA"/>
</dbReference>
<keyword evidence="1" id="KW-0472">Membrane</keyword>
<dbReference type="InterPro" id="IPR038690">
    <property type="entry name" value="NusG_2_sf"/>
</dbReference>
<gene>
    <name evidence="2" type="ORF">H8R94_01010</name>
</gene>
<comment type="caution">
    <text evidence="2">The sequence shown here is derived from an EMBL/GenBank/DDBJ whole genome shotgun (WGS) entry which is preliminary data.</text>
</comment>